<sequence>MVHAATAVVFAAVAFNAVSTLAMPTNDNYDLMERDYDNFDEFDARELYDFEDFDAREFDDEVMEVREPFHFHRHHRHATATVTVTSTHTPRPTSCTKKENEQHDKQAKKAKEVAKKAKKDREFKEKMAKKYGLLVPPTSTSSHTSASATSSVHSTTTASSTASHSTITLAPTQLKAVPGKLSVHTVTHHGTVTVKVTTTAARPACTKASGFKKLFRHHHKRSVDGDDVEEMMSREFEVDELD</sequence>
<organism evidence="3 4">
    <name type="scientific">Agrocybe pediades</name>
    <dbReference type="NCBI Taxonomy" id="84607"/>
    <lineage>
        <taxon>Eukaryota</taxon>
        <taxon>Fungi</taxon>
        <taxon>Dikarya</taxon>
        <taxon>Basidiomycota</taxon>
        <taxon>Agaricomycotina</taxon>
        <taxon>Agaricomycetes</taxon>
        <taxon>Agaricomycetidae</taxon>
        <taxon>Agaricales</taxon>
        <taxon>Agaricineae</taxon>
        <taxon>Strophariaceae</taxon>
        <taxon>Agrocybe</taxon>
    </lineage>
</organism>
<accession>A0A8H4QP32</accession>
<feature type="region of interest" description="Disordered" evidence="1">
    <location>
        <begin position="83"/>
        <end position="122"/>
    </location>
</feature>
<reference evidence="3 4" key="1">
    <citation type="submission" date="2019-12" db="EMBL/GenBank/DDBJ databases">
        <authorList>
            <person name="Floudas D."/>
            <person name="Bentzer J."/>
            <person name="Ahren D."/>
            <person name="Johansson T."/>
            <person name="Persson P."/>
            <person name="Tunlid A."/>
        </authorList>
    </citation>
    <scope>NUCLEOTIDE SEQUENCE [LARGE SCALE GENOMIC DNA]</scope>
    <source>
        <strain evidence="3 4">CBS 102.39</strain>
    </source>
</reference>
<feature type="region of interest" description="Disordered" evidence="1">
    <location>
        <begin position="134"/>
        <end position="165"/>
    </location>
</feature>
<protein>
    <submittedName>
        <fullName evidence="3">Uncharacterized protein</fullName>
    </submittedName>
</protein>
<evidence type="ECO:0000256" key="2">
    <source>
        <dbReference type="SAM" id="SignalP"/>
    </source>
</evidence>
<feature type="signal peptide" evidence="2">
    <location>
        <begin position="1"/>
        <end position="22"/>
    </location>
</feature>
<feature type="compositionally biased region" description="Basic and acidic residues" evidence="1">
    <location>
        <begin position="96"/>
        <end position="122"/>
    </location>
</feature>
<keyword evidence="2" id="KW-0732">Signal</keyword>
<proteinExistence type="predicted"/>
<gene>
    <name evidence="3" type="ORF">D9613_007960</name>
</gene>
<keyword evidence="4" id="KW-1185">Reference proteome</keyword>
<dbReference type="Proteomes" id="UP000521872">
    <property type="component" value="Unassembled WGS sequence"/>
</dbReference>
<evidence type="ECO:0000256" key="1">
    <source>
        <dbReference type="SAM" id="MobiDB-lite"/>
    </source>
</evidence>
<name>A0A8H4QP32_9AGAR</name>
<dbReference type="EMBL" id="JAACJL010000045">
    <property type="protein sequence ID" value="KAF4613852.1"/>
    <property type="molecule type" value="Genomic_DNA"/>
</dbReference>
<feature type="chain" id="PRO_5034092322" evidence="2">
    <location>
        <begin position="23"/>
        <end position="242"/>
    </location>
</feature>
<feature type="compositionally biased region" description="Low complexity" evidence="1">
    <location>
        <begin position="138"/>
        <end position="165"/>
    </location>
</feature>
<comment type="caution">
    <text evidence="3">The sequence shown here is derived from an EMBL/GenBank/DDBJ whole genome shotgun (WGS) entry which is preliminary data.</text>
</comment>
<evidence type="ECO:0000313" key="3">
    <source>
        <dbReference type="EMBL" id="KAF4613852.1"/>
    </source>
</evidence>
<evidence type="ECO:0000313" key="4">
    <source>
        <dbReference type="Proteomes" id="UP000521872"/>
    </source>
</evidence>
<feature type="compositionally biased region" description="Low complexity" evidence="1">
    <location>
        <begin position="83"/>
        <end position="94"/>
    </location>
</feature>
<dbReference type="AlphaFoldDB" id="A0A8H4QP32"/>